<comment type="caution">
    <text evidence="1">The sequence shown here is derived from an EMBL/GenBank/DDBJ whole genome shotgun (WGS) entry which is preliminary data.</text>
</comment>
<accession>A0A2S7KP22</accession>
<dbReference type="AlphaFoldDB" id="A0A2S7KP22"/>
<protein>
    <submittedName>
        <fullName evidence="1">Uncharacterized protein</fullName>
    </submittedName>
</protein>
<proteinExistence type="predicted"/>
<evidence type="ECO:0000313" key="1">
    <source>
        <dbReference type="EMBL" id="PQB04371.1"/>
    </source>
</evidence>
<name>A0A2S7KP22_9FLAO</name>
<keyword evidence="2" id="KW-1185">Reference proteome</keyword>
<reference evidence="1 2" key="1">
    <citation type="submission" date="2016-11" db="EMBL/GenBank/DDBJ databases">
        <title>Trade-off between light-utilization and light-protection in marine flavobacteria.</title>
        <authorList>
            <person name="Kumagai Y."/>
        </authorList>
    </citation>
    <scope>NUCLEOTIDE SEQUENCE [LARGE SCALE GENOMIC DNA]</scope>
    <source>
        <strain evidence="1 2">NBRC 107741</strain>
    </source>
</reference>
<organism evidence="1 2">
    <name type="scientific">Aureitalea marina</name>
    <dbReference type="NCBI Taxonomy" id="930804"/>
    <lineage>
        <taxon>Bacteria</taxon>
        <taxon>Pseudomonadati</taxon>
        <taxon>Bacteroidota</taxon>
        <taxon>Flavobacteriia</taxon>
        <taxon>Flavobacteriales</taxon>
        <taxon>Flavobacteriaceae</taxon>
        <taxon>Aureitalea</taxon>
    </lineage>
</organism>
<sequence>MENYAQRDLILANSLDIGLIVFVVDTGELQIWNGIYWESIHTLEVHIQTLARQDFDSEVSWNYTINPIFYSVPPDHWNALSDLGSGTEEIDRVYNNFLGCRDLNNTNGGGNFFHEIVFDPVDVSSLTNVRIAFDYDIFEFDNGDDVRYEVFHDEVGQGHILLVDGSANLTTEGTAIISIPPGVTTVGLIIGIRQNGDSDYAGFDNFRVYGE</sequence>
<gene>
    <name evidence="1" type="ORF">BST85_05260</name>
</gene>
<dbReference type="EMBL" id="MQUB01000001">
    <property type="protein sequence ID" value="PQB04371.1"/>
    <property type="molecule type" value="Genomic_DNA"/>
</dbReference>
<evidence type="ECO:0000313" key="2">
    <source>
        <dbReference type="Proteomes" id="UP000239800"/>
    </source>
</evidence>
<dbReference type="Proteomes" id="UP000239800">
    <property type="component" value="Unassembled WGS sequence"/>
</dbReference>